<feature type="region of interest" description="Disordered" evidence="1">
    <location>
        <begin position="139"/>
        <end position="176"/>
    </location>
</feature>
<feature type="chain" id="PRO_5004901247" description="PSII 6.1 kDa protein" evidence="2">
    <location>
        <begin position="30"/>
        <end position="230"/>
    </location>
</feature>
<dbReference type="EMBL" id="AZIL01001410">
    <property type="protein sequence ID" value="EWM24011.1"/>
    <property type="molecule type" value="Genomic_DNA"/>
</dbReference>
<gene>
    <name evidence="3" type="ORF">Naga_100040g31</name>
</gene>
<feature type="signal peptide" evidence="2">
    <location>
        <begin position="1"/>
        <end position="29"/>
    </location>
</feature>
<evidence type="ECO:0000256" key="1">
    <source>
        <dbReference type="SAM" id="MobiDB-lite"/>
    </source>
</evidence>
<organism evidence="3 4">
    <name type="scientific">Nannochloropsis gaditana</name>
    <dbReference type="NCBI Taxonomy" id="72520"/>
    <lineage>
        <taxon>Eukaryota</taxon>
        <taxon>Sar</taxon>
        <taxon>Stramenopiles</taxon>
        <taxon>Ochrophyta</taxon>
        <taxon>Eustigmatophyceae</taxon>
        <taxon>Eustigmatales</taxon>
        <taxon>Monodopsidaceae</taxon>
        <taxon>Nannochloropsis</taxon>
    </lineage>
</organism>
<dbReference type="CDD" id="cd23696">
    <property type="entry name" value="PsbW"/>
    <property type="match status" value="1"/>
</dbReference>
<proteinExistence type="predicted"/>
<dbReference type="AlphaFoldDB" id="W7TTU6"/>
<reference evidence="3 4" key="1">
    <citation type="journal article" date="2014" name="Mol. Plant">
        <title>Chromosome Scale Genome Assembly and Transcriptome Profiling of Nannochloropsis gaditana in Nitrogen Depletion.</title>
        <authorList>
            <person name="Corteggiani Carpinelli E."/>
            <person name="Telatin A."/>
            <person name="Vitulo N."/>
            <person name="Forcato C."/>
            <person name="D'Angelo M."/>
            <person name="Schiavon R."/>
            <person name="Vezzi A."/>
            <person name="Giacometti G.M."/>
            <person name="Morosinotto T."/>
            <person name="Valle G."/>
        </authorList>
    </citation>
    <scope>NUCLEOTIDE SEQUENCE [LARGE SCALE GENOMIC DNA]</scope>
    <source>
        <strain evidence="3 4">B-31</strain>
    </source>
</reference>
<feature type="compositionally biased region" description="Basic and acidic residues" evidence="1">
    <location>
        <begin position="214"/>
        <end position="224"/>
    </location>
</feature>
<evidence type="ECO:0000313" key="4">
    <source>
        <dbReference type="Proteomes" id="UP000019335"/>
    </source>
</evidence>
<feature type="compositionally biased region" description="Basic and acidic residues" evidence="1">
    <location>
        <begin position="142"/>
        <end position="158"/>
    </location>
</feature>
<sequence>MAPRTNFPVKMKVFFSLAVLIVCMQAVMGFMPTAPLRTRQVMKMSATDNKVTEVVKAGKTALAGLTPLILSSPVFATEGTGEALGVDDPRILPLVASIGAAFAFLFSSWSNKQDNEEFFNGYQDTERKATTATVATIHRRAPAVDRGGRGNEDTRPWRWGDPLPGSSEGDGPGSLLARVPRRQASRRGFGSLVEAACRRLKGAGDGNERRKKKERDCKSGKEPSRTSQPG</sequence>
<dbReference type="Proteomes" id="UP000019335">
    <property type="component" value="Chromosome 15"/>
</dbReference>
<keyword evidence="4" id="KW-1185">Reference proteome</keyword>
<evidence type="ECO:0008006" key="5">
    <source>
        <dbReference type="Google" id="ProtNLM"/>
    </source>
</evidence>
<accession>W7TTU6</accession>
<name>W7TTU6_9STRA</name>
<evidence type="ECO:0000313" key="3">
    <source>
        <dbReference type="EMBL" id="EWM24011.1"/>
    </source>
</evidence>
<keyword evidence="2" id="KW-0732">Signal</keyword>
<dbReference type="OrthoDB" id="196134at2759"/>
<protein>
    <recommendedName>
        <fullName evidence="5">PSII 6.1 kDa protein</fullName>
    </recommendedName>
</protein>
<comment type="caution">
    <text evidence="3">The sequence shown here is derived from an EMBL/GenBank/DDBJ whole genome shotgun (WGS) entry which is preliminary data.</text>
</comment>
<feature type="region of interest" description="Disordered" evidence="1">
    <location>
        <begin position="199"/>
        <end position="230"/>
    </location>
</feature>
<evidence type="ECO:0000256" key="2">
    <source>
        <dbReference type="SAM" id="SignalP"/>
    </source>
</evidence>